<dbReference type="GO" id="GO:0017148">
    <property type="term" value="P:negative regulation of translation"/>
    <property type="evidence" value="ECO:0007669"/>
    <property type="project" value="TreeGrafter"/>
</dbReference>
<keyword evidence="3 4" id="KW-0687">Ribonucleoprotein</keyword>
<dbReference type="GO" id="GO:1990904">
    <property type="term" value="C:ribonucleoprotein complex"/>
    <property type="evidence" value="ECO:0007669"/>
    <property type="project" value="UniProtKB-KW"/>
</dbReference>
<dbReference type="GO" id="GO:0003729">
    <property type="term" value="F:mRNA binding"/>
    <property type="evidence" value="ECO:0007669"/>
    <property type="project" value="TreeGrafter"/>
</dbReference>
<dbReference type="InterPro" id="IPR036899">
    <property type="entry name" value="Ribosomal_uL13_sf"/>
</dbReference>
<evidence type="ECO:0000313" key="6">
    <source>
        <dbReference type="Proteomes" id="UP000177416"/>
    </source>
</evidence>
<accession>A0A1F5ZKJ1</accession>
<protein>
    <recommendedName>
        <fullName evidence="4">Large ribosomal subunit protein uL13</fullName>
    </recommendedName>
</protein>
<comment type="subunit">
    <text evidence="4">Part of the 50S ribosomal subunit.</text>
</comment>
<evidence type="ECO:0000256" key="1">
    <source>
        <dbReference type="ARBA" id="ARBA00006227"/>
    </source>
</evidence>
<name>A0A1F5ZKJ1_9BACT</name>
<dbReference type="NCBIfam" id="TIGR01066">
    <property type="entry name" value="rplM_bact"/>
    <property type="match status" value="1"/>
</dbReference>
<evidence type="ECO:0000313" key="5">
    <source>
        <dbReference type="EMBL" id="OGG12883.1"/>
    </source>
</evidence>
<dbReference type="Proteomes" id="UP000177416">
    <property type="component" value="Unassembled WGS sequence"/>
</dbReference>
<dbReference type="EMBL" id="MFJJ01000053">
    <property type="protein sequence ID" value="OGG12883.1"/>
    <property type="molecule type" value="Genomic_DNA"/>
</dbReference>
<gene>
    <name evidence="4" type="primary">rplM</name>
    <name evidence="5" type="ORF">A2875_04580</name>
</gene>
<dbReference type="GO" id="GO:0003735">
    <property type="term" value="F:structural constituent of ribosome"/>
    <property type="evidence" value="ECO:0007669"/>
    <property type="project" value="InterPro"/>
</dbReference>
<keyword evidence="2 4" id="KW-0689">Ribosomal protein</keyword>
<reference evidence="5 6" key="1">
    <citation type="journal article" date="2016" name="Nat. Commun.">
        <title>Thousands of microbial genomes shed light on interconnected biogeochemical processes in an aquifer system.</title>
        <authorList>
            <person name="Anantharaman K."/>
            <person name="Brown C.T."/>
            <person name="Hug L.A."/>
            <person name="Sharon I."/>
            <person name="Castelle C.J."/>
            <person name="Probst A.J."/>
            <person name="Thomas B.C."/>
            <person name="Singh A."/>
            <person name="Wilkins M.J."/>
            <person name="Karaoz U."/>
            <person name="Brodie E.L."/>
            <person name="Williams K.H."/>
            <person name="Hubbard S.S."/>
            <person name="Banfield J.F."/>
        </authorList>
    </citation>
    <scope>NUCLEOTIDE SEQUENCE [LARGE SCALE GENOMIC DNA]</scope>
</reference>
<evidence type="ECO:0000256" key="4">
    <source>
        <dbReference type="HAMAP-Rule" id="MF_01366"/>
    </source>
</evidence>
<dbReference type="AlphaFoldDB" id="A0A1F5ZKJ1"/>
<organism evidence="5 6">
    <name type="scientific">Candidatus Gottesmanbacteria bacterium RIFCSPHIGHO2_01_FULL_46_14</name>
    <dbReference type="NCBI Taxonomy" id="1798380"/>
    <lineage>
        <taxon>Bacteria</taxon>
        <taxon>Candidatus Gottesmaniibacteriota</taxon>
    </lineage>
</organism>
<dbReference type="Gene3D" id="3.90.1180.10">
    <property type="entry name" value="Ribosomal protein L13"/>
    <property type="match status" value="1"/>
</dbReference>
<dbReference type="InterPro" id="IPR005822">
    <property type="entry name" value="Ribosomal_uL13"/>
</dbReference>
<sequence>MKTTLTKPTRANDITRVWHLVDVKNKVLGRIVGDIAHTLMGKGKPYFVKNLDCGDYVVVINAKYVAVTGHKEKEKMYGNYSGFPAGLKQKALWQVRKEKPALVIRRAVMGMLPKNKLRNRLITRLYVYPEENHPYGNKIK</sequence>
<evidence type="ECO:0000256" key="3">
    <source>
        <dbReference type="ARBA" id="ARBA00023274"/>
    </source>
</evidence>
<dbReference type="GO" id="GO:0005840">
    <property type="term" value="C:ribosome"/>
    <property type="evidence" value="ECO:0007669"/>
    <property type="project" value="UniProtKB-KW"/>
</dbReference>
<dbReference type="InterPro" id="IPR005823">
    <property type="entry name" value="Ribosomal_uL13_bac-type"/>
</dbReference>
<dbReference type="PIRSF" id="PIRSF002181">
    <property type="entry name" value="Ribosomal_L13"/>
    <property type="match status" value="1"/>
</dbReference>
<comment type="similarity">
    <text evidence="1 4">Belongs to the universal ribosomal protein uL13 family.</text>
</comment>
<evidence type="ECO:0000256" key="2">
    <source>
        <dbReference type="ARBA" id="ARBA00022980"/>
    </source>
</evidence>
<dbReference type="PANTHER" id="PTHR11545:SF2">
    <property type="entry name" value="LARGE RIBOSOMAL SUBUNIT PROTEIN UL13M"/>
    <property type="match status" value="1"/>
</dbReference>
<dbReference type="SUPFAM" id="SSF52161">
    <property type="entry name" value="Ribosomal protein L13"/>
    <property type="match status" value="1"/>
</dbReference>
<proteinExistence type="inferred from homology"/>
<dbReference type="GO" id="GO:0006412">
    <property type="term" value="P:translation"/>
    <property type="evidence" value="ECO:0007669"/>
    <property type="project" value="UniProtKB-UniRule"/>
</dbReference>
<dbReference type="Pfam" id="PF00572">
    <property type="entry name" value="Ribosomal_L13"/>
    <property type="match status" value="1"/>
</dbReference>
<dbReference type="CDD" id="cd00392">
    <property type="entry name" value="Ribosomal_L13"/>
    <property type="match status" value="1"/>
</dbReference>
<dbReference type="PANTHER" id="PTHR11545">
    <property type="entry name" value="RIBOSOMAL PROTEIN L13"/>
    <property type="match status" value="1"/>
</dbReference>
<comment type="function">
    <text evidence="4">This protein is one of the early assembly proteins of the 50S ribosomal subunit, although it is not seen to bind rRNA by itself. It is important during the early stages of 50S assembly.</text>
</comment>
<comment type="caution">
    <text evidence="5">The sequence shown here is derived from an EMBL/GenBank/DDBJ whole genome shotgun (WGS) entry which is preliminary data.</text>
</comment>
<dbReference type="HAMAP" id="MF_01366">
    <property type="entry name" value="Ribosomal_uL13"/>
    <property type="match status" value="1"/>
</dbReference>